<keyword evidence="1" id="KW-0472">Membrane</keyword>
<reference evidence="2" key="2">
    <citation type="submission" date="2023-01" db="EMBL/GenBank/DDBJ databases">
        <authorList>
            <person name="Petersen C."/>
        </authorList>
    </citation>
    <scope>NUCLEOTIDE SEQUENCE</scope>
    <source>
        <strain evidence="2">IBT 17514</strain>
    </source>
</reference>
<feature type="transmembrane region" description="Helical" evidence="1">
    <location>
        <begin position="6"/>
        <end position="26"/>
    </location>
</feature>
<feature type="transmembrane region" description="Helical" evidence="1">
    <location>
        <begin position="38"/>
        <end position="63"/>
    </location>
</feature>
<comment type="caution">
    <text evidence="2">The sequence shown here is derived from an EMBL/GenBank/DDBJ whole genome shotgun (WGS) entry which is preliminary data.</text>
</comment>
<reference evidence="2" key="1">
    <citation type="journal article" date="2023" name="IMA Fungus">
        <title>Comparative genomic study of the Penicillium genus elucidates a diverse pangenome and 15 lateral gene transfer events.</title>
        <authorList>
            <person name="Petersen C."/>
            <person name="Sorensen T."/>
            <person name="Nielsen M.R."/>
            <person name="Sondergaard T.E."/>
            <person name="Sorensen J.L."/>
            <person name="Fitzpatrick D.A."/>
            <person name="Frisvad J.C."/>
            <person name="Nielsen K.L."/>
        </authorList>
    </citation>
    <scope>NUCLEOTIDE SEQUENCE</scope>
    <source>
        <strain evidence="2">IBT 17514</strain>
    </source>
</reference>
<proteinExistence type="predicted"/>
<keyword evidence="3" id="KW-1185">Reference proteome</keyword>
<accession>A0AAD6N0H2</accession>
<keyword evidence="1" id="KW-0812">Transmembrane</keyword>
<dbReference type="AlphaFoldDB" id="A0AAD6N0H2"/>
<evidence type="ECO:0000256" key="1">
    <source>
        <dbReference type="SAM" id="Phobius"/>
    </source>
</evidence>
<keyword evidence="1" id="KW-1133">Transmembrane helix</keyword>
<evidence type="ECO:0000313" key="3">
    <source>
        <dbReference type="Proteomes" id="UP001215712"/>
    </source>
</evidence>
<dbReference type="Pfam" id="PF03134">
    <property type="entry name" value="TB2_DP1_HVA22"/>
    <property type="match status" value="1"/>
</dbReference>
<dbReference type="EMBL" id="JAQJAN010000002">
    <property type="protein sequence ID" value="KAJ5738960.1"/>
    <property type="molecule type" value="Genomic_DNA"/>
</dbReference>
<protein>
    <submittedName>
        <fullName evidence="2">TB2/DP1/HVA22-related protein</fullName>
    </submittedName>
</protein>
<gene>
    <name evidence="2" type="ORF">N7493_002115</name>
</gene>
<name>A0AAD6N0H2_9EURO</name>
<dbReference type="Proteomes" id="UP001215712">
    <property type="component" value="Unassembled WGS sequence"/>
</dbReference>
<sequence>MFGIFADLLSSVITILFPVFASYKALRSSDPSQLAPWLMYWVVLSVILLAESWTVFIIGWYGVNFQNP</sequence>
<dbReference type="InterPro" id="IPR004345">
    <property type="entry name" value="TB2_DP1_HVA22"/>
</dbReference>
<evidence type="ECO:0000313" key="2">
    <source>
        <dbReference type="EMBL" id="KAJ5738960.1"/>
    </source>
</evidence>
<organism evidence="2 3">
    <name type="scientific">Penicillium malachiteum</name>
    <dbReference type="NCBI Taxonomy" id="1324776"/>
    <lineage>
        <taxon>Eukaryota</taxon>
        <taxon>Fungi</taxon>
        <taxon>Dikarya</taxon>
        <taxon>Ascomycota</taxon>
        <taxon>Pezizomycotina</taxon>
        <taxon>Eurotiomycetes</taxon>
        <taxon>Eurotiomycetidae</taxon>
        <taxon>Eurotiales</taxon>
        <taxon>Aspergillaceae</taxon>
        <taxon>Penicillium</taxon>
    </lineage>
</organism>